<name>A0A8S1XS89_PAROT</name>
<keyword evidence="2" id="KW-1185">Reference proteome</keyword>
<evidence type="ECO:0000313" key="2">
    <source>
        <dbReference type="Proteomes" id="UP000683925"/>
    </source>
</evidence>
<accession>A0A8S1XS89</accession>
<dbReference type="AlphaFoldDB" id="A0A8S1XS89"/>
<sequence>MIINYNQLKKQNNQIDGIALNQLKNQWLKNRIKTVFNILDVQIARFDFQLQLRKIYNNFNLRLEYYLNGCFNQQALSYCYNYNVNQILISIKNTFIIMQTKTLSLQEECNQGLQEKQQFTYQALEQAQLIQNQQCNFLAFDYTSTQILASFGTILKAYLFINEQLIFISIFQITNSRVTCIENLKQCNLFIFAMLNGQIQISSSVGMNQGKYIQKLRDHVSPIYHLQSNKNSDSIISCDDWKVSFFIKQSQAQYSYSYTNNIRICAVSFNEIGDKLIISDYNKDIIALVKRGTGWIKLQNFHLGKLGHGISFIGNDSFMVQEAFKTLGYYKFVNQGQEFKRQRELKIQSYGNWGSRKFNQRYIKIKQILINKDGISLNFMKIQDDPYFVTEFQLQFHDSSTQVALNENGSYLVTWDNFTQSIKIYKYFD</sequence>
<dbReference type="EMBL" id="CAJJDP010000130">
    <property type="protein sequence ID" value="CAD8203432.1"/>
    <property type="molecule type" value="Genomic_DNA"/>
</dbReference>
<dbReference type="OMA" id="NWGSRKF"/>
<comment type="caution">
    <text evidence="1">The sequence shown here is derived from an EMBL/GenBank/DDBJ whole genome shotgun (WGS) entry which is preliminary data.</text>
</comment>
<evidence type="ECO:0000313" key="1">
    <source>
        <dbReference type="EMBL" id="CAD8203432.1"/>
    </source>
</evidence>
<protein>
    <submittedName>
        <fullName evidence="1">Uncharacterized protein</fullName>
    </submittedName>
</protein>
<gene>
    <name evidence="1" type="ORF">POCTA_138.1.T1300020</name>
</gene>
<dbReference type="Proteomes" id="UP000683925">
    <property type="component" value="Unassembled WGS sequence"/>
</dbReference>
<dbReference type="OrthoDB" id="308417at2759"/>
<organism evidence="1 2">
    <name type="scientific">Paramecium octaurelia</name>
    <dbReference type="NCBI Taxonomy" id="43137"/>
    <lineage>
        <taxon>Eukaryota</taxon>
        <taxon>Sar</taxon>
        <taxon>Alveolata</taxon>
        <taxon>Ciliophora</taxon>
        <taxon>Intramacronucleata</taxon>
        <taxon>Oligohymenophorea</taxon>
        <taxon>Peniculida</taxon>
        <taxon>Parameciidae</taxon>
        <taxon>Paramecium</taxon>
    </lineage>
</organism>
<reference evidence="1" key="1">
    <citation type="submission" date="2021-01" db="EMBL/GenBank/DDBJ databases">
        <authorList>
            <consortium name="Genoscope - CEA"/>
            <person name="William W."/>
        </authorList>
    </citation>
    <scope>NUCLEOTIDE SEQUENCE</scope>
</reference>
<proteinExistence type="predicted"/>